<dbReference type="SUPFAM" id="SSF55874">
    <property type="entry name" value="ATPase domain of HSP90 chaperone/DNA topoisomerase II/histidine kinase"/>
    <property type="match status" value="1"/>
</dbReference>
<evidence type="ECO:0000259" key="9">
    <source>
        <dbReference type="PROSITE" id="PS50109"/>
    </source>
</evidence>
<evidence type="ECO:0000313" key="10">
    <source>
        <dbReference type="EMBL" id="RUR75723.1"/>
    </source>
</evidence>
<dbReference type="GO" id="GO:0016020">
    <property type="term" value="C:membrane"/>
    <property type="evidence" value="ECO:0007669"/>
    <property type="project" value="InterPro"/>
</dbReference>
<evidence type="ECO:0000256" key="3">
    <source>
        <dbReference type="ARBA" id="ARBA00022553"/>
    </source>
</evidence>
<dbReference type="Pfam" id="PF02518">
    <property type="entry name" value="HATPase_c"/>
    <property type="match status" value="1"/>
</dbReference>
<keyword evidence="3" id="KW-0597">Phosphoprotein</keyword>
<evidence type="ECO:0000256" key="1">
    <source>
        <dbReference type="ARBA" id="ARBA00000085"/>
    </source>
</evidence>
<keyword evidence="11" id="KW-1185">Reference proteome</keyword>
<dbReference type="Proteomes" id="UP000268857">
    <property type="component" value="Unassembled WGS sequence"/>
</dbReference>
<comment type="caution">
    <text evidence="10">The sequence shown here is derived from an EMBL/GenBank/DDBJ whole genome shotgun (WGS) entry which is preliminary data.</text>
</comment>
<organism evidence="10 11">
    <name type="scientific">Chlorogloeopsis fritschii PCC 6912</name>
    <dbReference type="NCBI Taxonomy" id="211165"/>
    <lineage>
        <taxon>Bacteria</taxon>
        <taxon>Bacillati</taxon>
        <taxon>Cyanobacteriota</taxon>
        <taxon>Cyanophyceae</taxon>
        <taxon>Nostocales</taxon>
        <taxon>Chlorogloeopsidaceae</taxon>
        <taxon>Chlorogloeopsis</taxon>
    </lineage>
</organism>
<proteinExistence type="predicted"/>
<dbReference type="GO" id="GO:0000155">
    <property type="term" value="F:phosphorelay sensor kinase activity"/>
    <property type="evidence" value="ECO:0007669"/>
    <property type="project" value="InterPro"/>
</dbReference>
<keyword evidence="6" id="KW-0418">Kinase</keyword>
<keyword evidence="5" id="KW-0547">Nucleotide-binding</keyword>
<dbReference type="PROSITE" id="PS50109">
    <property type="entry name" value="HIS_KIN"/>
    <property type="match status" value="1"/>
</dbReference>
<evidence type="ECO:0000256" key="5">
    <source>
        <dbReference type="ARBA" id="ARBA00022741"/>
    </source>
</evidence>
<dbReference type="EMBL" id="RSCJ01000023">
    <property type="protein sequence ID" value="RUR75723.1"/>
    <property type="molecule type" value="Genomic_DNA"/>
</dbReference>
<evidence type="ECO:0000256" key="8">
    <source>
        <dbReference type="ARBA" id="ARBA00023012"/>
    </source>
</evidence>
<dbReference type="AlphaFoldDB" id="A0A433N3D3"/>
<keyword evidence="7" id="KW-0067">ATP-binding</keyword>
<dbReference type="InterPro" id="IPR050482">
    <property type="entry name" value="Sensor_HK_TwoCompSys"/>
</dbReference>
<dbReference type="Pfam" id="PF07730">
    <property type="entry name" value="HisKA_3"/>
    <property type="match status" value="1"/>
</dbReference>
<dbReference type="GO" id="GO:0046983">
    <property type="term" value="F:protein dimerization activity"/>
    <property type="evidence" value="ECO:0007669"/>
    <property type="project" value="InterPro"/>
</dbReference>
<protein>
    <recommendedName>
        <fullName evidence="2">histidine kinase</fullName>
        <ecNumber evidence="2">2.7.13.3</ecNumber>
    </recommendedName>
</protein>
<evidence type="ECO:0000256" key="2">
    <source>
        <dbReference type="ARBA" id="ARBA00012438"/>
    </source>
</evidence>
<accession>A0A433N3D3</accession>
<dbReference type="EC" id="2.7.13.3" evidence="2"/>
<dbReference type="STRING" id="211165.GCA_000317285_05668"/>
<dbReference type="InterPro" id="IPR003594">
    <property type="entry name" value="HATPase_dom"/>
</dbReference>
<dbReference type="Gene3D" id="3.30.565.10">
    <property type="entry name" value="Histidine kinase-like ATPase, C-terminal domain"/>
    <property type="match status" value="1"/>
</dbReference>
<dbReference type="GO" id="GO:0005524">
    <property type="term" value="F:ATP binding"/>
    <property type="evidence" value="ECO:0007669"/>
    <property type="project" value="UniProtKB-KW"/>
</dbReference>
<reference evidence="10 11" key="1">
    <citation type="journal article" date="2019" name="Genome Biol. Evol.">
        <title>Day and night: Metabolic profiles and evolutionary relationships of six axenic non-marine cyanobacteria.</title>
        <authorList>
            <person name="Will S.E."/>
            <person name="Henke P."/>
            <person name="Boedeker C."/>
            <person name="Huang S."/>
            <person name="Brinkmann H."/>
            <person name="Rohde M."/>
            <person name="Jarek M."/>
            <person name="Friedl T."/>
            <person name="Seufert S."/>
            <person name="Schumacher M."/>
            <person name="Overmann J."/>
            <person name="Neumann-Schaal M."/>
            <person name="Petersen J."/>
        </authorList>
    </citation>
    <scope>NUCLEOTIDE SEQUENCE [LARGE SCALE GENOMIC DNA]</scope>
    <source>
        <strain evidence="10 11">PCC 6912</strain>
    </source>
</reference>
<dbReference type="SMART" id="SM00387">
    <property type="entry name" value="HATPase_c"/>
    <property type="match status" value="1"/>
</dbReference>
<evidence type="ECO:0000256" key="7">
    <source>
        <dbReference type="ARBA" id="ARBA00022840"/>
    </source>
</evidence>
<evidence type="ECO:0000256" key="4">
    <source>
        <dbReference type="ARBA" id="ARBA00022679"/>
    </source>
</evidence>
<evidence type="ECO:0000256" key="6">
    <source>
        <dbReference type="ARBA" id="ARBA00022777"/>
    </source>
</evidence>
<dbReference type="PANTHER" id="PTHR24421">
    <property type="entry name" value="NITRATE/NITRITE SENSOR PROTEIN NARX-RELATED"/>
    <property type="match status" value="1"/>
</dbReference>
<keyword evidence="4" id="KW-0808">Transferase</keyword>
<gene>
    <name evidence="10" type="ORF">PCC6912_46200</name>
</gene>
<dbReference type="InterPro" id="IPR036890">
    <property type="entry name" value="HATPase_C_sf"/>
</dbReference>
<comment type="catalytic activity">
    <reaction evidence="1">
        <text>ATP + protein L-histidine = ADP + protein N-phospho-L-histidine.</text>
        <dbReference type="EC" id="2.7.13.3"/>
    </reaction>
</comment>
<dbReference type="CDD" id="cd16917">
    <property type="entry name" value="HATPase_UhpB-NarQ-NarX-like"/>
    <property type="match status" value="1"/>
</dbReference>
<dbReference type="InterPro" id="IPR011712">
    <property type="entry name" value="Sig_transdc_His_kin_sub3_dim/P"/>
</dbReference>
<feature type="domain" description="Histidine kinase" evidence="9">
    <location>
        <begin position="157"/>
        <end position="244"/>
    </location>
</feature>
<name>A0A433N3D3_CHLFR</name>
<keyword evidence="8" id="KW-0902">Two-component regulatory system</keyword>
<dbReference type="InterPro" id="IPR005467">
    <property type="entry name" value="His_kinase_dom"/>
</dbReference>
<evidence type="ECO:0000313" key="11">
    <source>
        <dbReference type="Proteomes" id="UP000268857"/>
    </source>
</evidence>
<sequence>MFGLALIFVLLLMNTVLSERKSREELAIANEKLRQYALRIESQATLEERNRIAREIHDSLGHSLTALNLQLETALKLWQSQPQKAQTFLTRAKELASKSLQDVRQSVSAMRSHPLQEQSLEQATVGLAENMQRAIGVSPICKIDLADPISSEITTSIYRIIQESFTNICKHSQATEVTLELTTTDTHLHLIIKDNGRGFELGQNTTGFGLKSMRDRTLALGGKFNINSTPENGCQIIVEIPLMSRSNDKSTASR</sequence>
<dbReference type="PANTHER" id="PTHR24421:SF10">
    <property type="entry name" value="NITRATE_NITRITE SENSOR PROTEIN NARQ"/>
    <property type="match status" value="1"/>
</dbReference>
<dbReference type="Gene3D" id="1.20.5.1930">
    <property type="match status" value="1"/>
</dbReference>